<dbReference type="AlphaFoldDB" id="A0A9Q0J706"/>
<gene>
    <name evidence="2" type="ORF">Tsubulata_024610</name>
</gene>
<dbReference type="PANTHER" id="PTHR34427">
    <property type="entry name" value="DUF4283 DOMAIN PROTEIN"/>
    <property type="match status" value="1"/>
</dbReference>
<evidence type="ECO:0008006" key="4">
    <source>
        <dbReference type="Google" id="ProtNLM"/>
    </source>
</evidence>
<protein>
    <recommendedName>
        <fullName evidence="4">DUF4283 domain-containing protein</fullName>
    </recommendedName>
</protein>
<dbReference type="PANTHER" id="PTHR34427:SF5">
    <property type="entry name" value="DUF4283 DOMAIN-CONTAINING PROTEIN"/>
    <property type="match status" value="1"/>
</dbReference>
<feature type="region of interest" description="Disordered" evidence="1">
    <location>
        <begin position="72"/>
        <end position="94"/>
    </location>
</feature>
<dbReference type="Proteomes" id="UP001141552">
    <property type="component" value="Unassembled WGS sequence"/>
</dbReference>
<accession>A0A9Q0J706</accession>
<dbReference type="EMBL" id="JAKUCV010005778">
    <property type="protein sequence ID" value="KAJ4829920.1"/>
    <property type="molecule type" value="Genomic_DNA"/>
</dbReference>
<name>A0A9Q0J706_9ROSI</name>
<sequence length="317" mass="35433">MIISNAETLNNWKGTGRKFKLLELIDVFIPAKLAKNGKRFGFARFRACQDIQRLISSINHIKVGSGSLQALTAHGRPKPSSSLPTVPKTPIPPPTPPTYLQKTFLDTIKETPTLTQKPQPTTRDRSNISFTPLPCESEWLAACAFGVLTEPMNTHSVLQISFPTELNSFLTSNQEWTVPIFDILRPWQPKDGPSNRKVWIRAKGIPLHTWSHGFFHTLVSSFGSLTSIATETENKSKLDYAVLQIMTIVFKPISWEITALIDDLSFHINIDEIFQTPNDTILSATLLFPILCYSKPFSISPSTSKPPTLFVHPPPNT</sequence>
<keyword evidence="3" id="KW-1185">Reference proteome</keyword>
<evidence type="ECO:0000256" key="1">
    <source>
        <dbReference type="SAM" id="MobiDB-lite"/>
    </source>
</evidence>
<reference evidence="2" key="1">
    <citation type="submission" date="2022-02" db="EMBL/GenBank/DDBJ databases">
        <authorList>
            <person name="Henning P.M."/>
            <person name="McCubbin A.G."/>
            <person name="Shore J.S."/>
        </authorList>
    </citation>
    <scope>NUCLEOTIDE SEQUENCE</scope>
    <source>
        <strain evidence="2">F60SS</strain>
        <tissue evidence="2">Leaves</tissue>
    </source>
</reference>
<proteinExistence type="predicted"/>
<evidence type="ECO:0000313" key="2">
    <source>
        <dbReference type="EMBL" id="KAJ4829920.1"/>
    </source>
</evidence>
<reference evidence="2" key="2">
    <citation type="journal article" date="2023" name="Plants (Basel)">
        <title>Annotation of the Turnera subulata (Passifloraceae) Draft Genome Reveals the S-Locus Evolved after the Divergence of Turneroideae from Passifloroideae in a Stepwise Manner.</title>
        <authorList>
            <person name="Henning P.M."/>
            <person name="Roalson E.H."/>
            <person name="Mir W."/>
            <person name="McCubbin A.G."/>
            <person name="Shore J.S."/>
        </authorList>
    </citation>
    <scope>NUCLEOTIDE SEQUENCE</scope>
    <source>
        <strain evidence="2">F60SS</strain>
    </source>
</reference>
<evidence type="ECO:0000313" key="3">
    <source>
        <dbReference type="Proteomes" id="UP001141552"/>
    </source>
</evidence>
<organism evidence="2 3">
    <name type="scientific">Turnera subulata</name>
    <dbReference type="NCBI Taxonomy" id="218843"/>
    <lineage>
        <taxon>Eukaryota</taxon>
        <taxon>Viridiplantae</taxon>
        <taxon>Streptophyta</taxon>
        <taxon>Embryophyta</taxon>
        <taxon>Tracheophyta</taxon>
        <taxon>Spermatophyta</taxon>
        <taxon>Magnoliopsida</taxon>
        <taxon>eudicotyledons</taxon>
        <taxon>Gunneridae</taxon>
        <taxon>Pentapetalae</taxon>
        <taxon>rosids</taxon>
        <taxon>fabids</taxon>
        <taxon>Malpighiales</taxon>
        <taxon>Passifloraceae</taxon>
        <taxon>Turnera</taxon>
    </lineage>
</organism>
<comment type="caution">
    <text evidence="2">The sequence shown here is derived from an EMBL/GenBank/DDBJ whole genome shotgun (WGS) entry which is preliminary data.</text>
</comment>